<dbReference type="RefSeq" id="WP_101264095.1">
    <property type="nucleotide sequence ID" value="NZ_NWTK01000001.1"/>
</dbReference>
<comment type="caution">
    <text evidence="1">The sequence shown here is derived from an EMBL/GenBank/DDBJ whole genome shotgun (WGS) entry which is preliminary data.</text>
</comment>
<dbReference type="EMBL" id="NWTK01000001">
    <property type="protein sequence ID" value="PKR56106.1"/>
    <property type="molecule type" value="Genomic_DNA"/>
</dbReference>
<dbReference type="OrthoDB" id="7351751at2"/>
<name>A0A2N3L061_9PROT</name>
<dbReference type="Gene3D" id="1.25.40.10">
    <property type="entry name" value="Tetratricopeptide repeat domain"/>
    <property type="match status" value="1"/>
</dbReference>
<dbReference type="SUPFAM" id="SSF48452">
    <property type="entry name" value="TPR-like"/>
    <property type="match status" value="1"/>
</dbReference>
<dbReference type="Proteomes" id="UP000233597">
    <property type="component" value="Unassembled WGS sequence"/>
</dbReference>
<dbReference type="InterPro" id="IPR011990">
    <property type="entry name" value="TPR-like_helical_dom_sf"/>
</dbReference>
<evidence type="ECO:0000313" key="1">
    <source>
        <dbReference type="EMBL" id="PKR56106.1"/>
    </source>
</evidence>
<reference evidence="1 2" key="1">
    <citation type="submission" date="2017-09" db="EMBL/GenBank/DDBJ databases">
        <title>Biodiversity and function of Thalassospira species in the particle-attached aromatic-hydrocarbon-degrading consortia from the surface seawater of the South China Sea.</title>
        <authorList>
            <person name="Dong C."/>
            <person name="Liu R."/>
            <person name="Shao Z."/>
        </authorList>
    </citation>
    <scope>NUCLEOTIDE SEQUENCE [LARGE SCALE GENOMIC DNA]</scope>
    <source>
        <strain evidence="1 2">CSC1P2</strain>
    </source>
</reference>
<gene>
    <name evidence="1" type="ORF">COO20_02570</name>
</gene>
<accession>A0A2N3L061</accession>
<protein>
    <submittedName>
        <fullName evidence="1">Uncharacterized protein</fullName>
    </submittedName>
</protein>
<evidence type="ECO:0000313" key="2">
    <source>
        <dbReference type="Proteomes" id="UP000233597"/>
    </source>
</evidence>
<proteinExistence type="predicted"/>
<sequence length="229" mass="25080">MAQPQPVFHTALSRNGQVMDLAPETRSRLRQMIDDLPDIPARLRVMGHGLLDMGLVDLALECFGRALLADDLDDATHLGLVRTYLLKGNRDQAVAHLEIAISLRPEMRDLRVILADLLCNSLHLRRALDQLAQVLADEPGHAGARRGLANILHAFAAGADKTARHDDVKTLPVLAAPMAMGSMVAKKPVISGGVMVWQEQAASQIEVKRHNGPAQAWYWCEPTHPATRP</sequence>
<dbReference type="AlphaFoldDB" id="A0A2N3L061"/>
<organism evidence="1 2">
    <name type="scientific">Thalassospira marina</name>
    <dbReference type="NCBI Taxonomy" id="2048283"/>
    <lineage>
        <taxon>Bacteria</taxon>
        <taxon>Pseudomonadati</taxon>
        <taxon>Pseudomonadota</taxon>
        <taxon>Alphaproteobacteria</taxon>
        <taxon>Rhodospirillales</taxon>
        <taxon>Thalassospiraceae</taxon>
        <taxon>Thalassospira</taxon>
    </lineage>
</organism>